<dbReference type="GO" id="GO:0009089">
    <property type="term" value="P:lysine biosynthetic process via diaminopimelate"/>
    <property type="evidence" value="ECO:0007669"/>
    <property type="project" value="InterPro"/>
</dbReference>
<dbReference type="PANTHER" id="PTHR17224:SF1">
    <property type="entry name" value="PEPTIDYL-TRNA HYDROLASE"/>
    <property type="match status" value="1"/>
</dbReference>
<evidence type="ECO:0000256" key="1">
    <source>
        <dbReference type="ARBA" id="ARBA00013260"/>
    </source>
</evidence>
<evidence type="ECO:0000256" key="7">
    <source>
        <dbReference type="RuleBase" id="RU000673"/>
    </source>
</evidence>
<dbReference type="Pfam" id="PF01195">
    <property type="entry name" value="Pept_tRNA_hydro"/>
    <property type="match status" value="1"/>
</dbReference>
<dbReference type="CDD" id="cd00462">
    <property type="entry name" value="PTH"/>
    <property type="match status" value="1"/>
</dbReference>
<dbReference type="EC" id="3.1.1.29" evidence="1 7"/>
<evidence type="ECO:0000256" key="5">
    <source>
        <dbReference type="ARBA" id="ARBA00038063"/>
    </source>
</evidence>
<dbReference type="InterPro" id="IPR018171">
    <property type="entry name" value="Pept_tRNA_hydro_CS"/>
</dbReference>
<dbReference type="NCBIfam" id="TIGR00447">
    <property type="entry name" value="pth"/>
    <property type="match status" value="1"/>
</dbReference>
<evidence type="ECO:0000256" key="3">
    <source>
        <dbReference type="ARBA" id="ARBA00022801"/>
    </source>
</evidence>
<dbReference type="GO" id="GO:0004045">
    <property type="term" value="F:peptidyl-tRNA hydrolase activity"/>
    <property type="evidence" value="ECO:0007669"/>
    <property type="project" value="UniProtKB-EC"/>
</dbReference>
<dbReference type="InterPro" id="IPR001328">
    <property type="entry name" value="Pept_tRNA_hydro"/>
</dbReference>
<dbReference type="GO" id="GO:0000049">
    <property type="term" value="F:tRNA binding"/>
    <property type="evidence" value="ECO:0007669"/>
    <property type="project" value="UniProtKB-KW"/>
</dbReference>
<keyword evidence="3 7" id="KW-0378">Hydrolase</keyword>
<dbReference type="InterPro" id="IPR022663">
    <property type="entry name" value="DapB_C"/>
</dbReference>
<accession>A0A7V4LD53</accession>
<name>A0A7V4LD53_9BACT</name>
<proteinExistence type="inferred from homology"/>
<gene>
    <name evidence="10" type="ORF">ENT08_05940</name>
</gene>
<dbReference type="InterPro" id="IPR036291">
    <property type="entry name" value="NAD(P)-bd_dom_sf"/>
</dbReference>
<evidence type="ECO:0000256" key="4">
    <source>
        <dbReference type="ARBA" id="ARBA00022884"/>
    </source>
</evidence>
<organism evidence="10">
    <name type="scientific">Desulfobacca acetoxidans</name>
    <dbReference type="NCBI Taxonomy" id="60893"/>
    <lineage>
        <taxon>Bacteria</taxon>
        <taxon>Pseudomonadati</taxon>
        <taxon>Thermodesulfobacteriota</taxon>
        <taxon>Desulfobaccia</taxon>
        <taxon>Desulfobaccales</taxon>
        <taxon>Desulfobaccaceae</taxon>
        <taxon>Desulfobacca</taxon>
    </lineage>
</organism>
<dbReference type="Gene3D" id="3.40.50.1470">
    <property type="entry name" value="Peptidyl-tRNA hydrolase"/>
    <property type="match status" value="1"/>
</dbReference>
<dbReference type="AlphaFoldDB" id="A0A7V4LD53"/>
<dbReference type="SUPFAM" id="SSF53178">
    <property type="entry name" value="Peptidyl-tRNA hydrolase-like"/>
    <property type="match status" value="1"/>
</dbReference>
<evidence type="ECO:0000259" key="9">
    <source>
        <dbReference type="Pfam" id="PF05173"/>
    </source>
</evidence>
<evidence type="ECO:0000256" key="8">
    <source>
        <dbReference type="RuleBase" id="RU004320"/>
    </source>
</evidence>
<evidence type="ECO:0000313" key="10">
    <source>
        <dbReference type="EMBL" id="HGS05267.1"/>
    </source>
</evidence>
<dbReference type="Pfam" id="PF05173">
    <property type="entry name" value="DapB_C"/>
    <property type="match status" value="1"/>
</dbReference>
<sequence length="205" mass="22773">MFLVVGQGNPGERYARTRHNLGFMVLDRLGLEFRERGEALLAEVEVDGEKGFFLKPLTYYNLSGQVVAPLVRFYKIPPERLLVVHDEMDLPLGRLRFKAGGSPAGNRGVASIAQALGRDLEQVGVYGRKGITGERTREEIGIMTVRAGDIVGEHFVTFCGIGERLEIIHRAHNRDNFARGAVRAAQWIVGQKPGLYDMQDVLGLK</sequence>
<dbReference type="GO" id="GO:0008839">
    <property type="term" value="F:4-hydroxy-tetrahydrodipicolinate reductase"/>
    <property type="evidence" value="ECO:0007669"/>
    <property type="project" value="InterPro"/>
</dbReference>
<dbReference type="SUPFAM" id="SSF51735">
    <property type="entry name" value="NAD(P)-binding Rossmann-fold domains"/>
    <property type="match status" value="1"/>
</dbReference>
<feature type="domain" description="Dihydrodipicolinate reductase C-terminal" evidence="9">
    <location>
        <begin position="121"/>
        <end position="202"/>
    </location>
</feature>
<dbReference type="InterPro" id="IPR036416">
    <property type="entry name" value="Pept_tRNA_hydro_sf"/>
</dbReference>
<protein>
    <recommendedName>
        <fullName evidence="6 7">Peptidyl-tRNA hydrolase</fullName>
        <ecNumber evidence="1 7">3.1.1.29</ecNumber>
    </recommendedName>
</protein>
<evidence type="ECO:0000256" key="2">
    <source>
        <dbReference type="ARBA" id="ARBA00022555"/>
    </source>
</evidence>
<comment type="caution">
    <text evidence="10">The sequence shown here is derived from an EMBL/GenBank/DDBJ whole genome shotgun (WGS) entry which is preliminary data.</text>
</comment>
<dbReference type="PANTHER" id="PTHR17224">
    <property type="entry name" value="PEPTIDYL-TRNA HYDROLASE"/>
    <property type="match status" value="1"/>
</dbReference>
<keyword evidence="2" id="KW-0820">tRNA-binding</keyword>
<dbReference type="PROSITE" id="PS01195">
    <property type="entry name" value="PEPT_TRNA_HYDROL_1"/>
    <property type="match status" value="1"/>
</dbReference>
<comment type="similarity">
    <text evidence="5 8">Belongs to the PTH family.</text>
</comment>
<evidence type="ECO:0000256" key="6">
    <source>
        <dbReference type="ARBA" id="ARBA00050038"/>
    </source>
</evidence>
<dbReference type="SUPFAM" id="SSF55347">
    <property type="entry name" value="Glyceraldehyde-3-phosphate dehydrogenase-like, C-terminal domain"/>
    <property type="match status" value="1"/>
</dbReference>
<reference evidence="10" key="1">
    <citation type="journal article" date="2020" name="mSystems">
        <title>Genome- and Community-Level Interaction Insights into Carbon Utilization and Element Cycling Functions of Hydrothermarchaeota in Hydrothermal Sediment.</title>
        <authorList>
            <person name="Zhou Z."/>
            <person name="Liu Y."/>
            <person name="Xu W."/>
            <person name="Pan J."/>
            <person name="Luo Z.H."/>
            <person name="Li M."/>
        </authorList>
    </citation>
    <scope>NUCLEOTIDE SEQUENCE [LARGE SCALE GENOMIC DNA]</scope>
    <source>
        <strain evidence="10">SpSt-548</strain>
    </source>
</reference>
<dbReference type="Gene3D" id="3.40.50.720">
    <property type="entry name" value="NAD(P)-binding Rossmann-like Domain"/>
    <property type="match status" value="1"/>
</dbReference>
<keyword evidence="4" id="KW-0694">RNA-binding</keyword>
<comment type="catalytic activity">
    <reaction evidence="7">
        <text>an N-acyl-L-alpha-aminoacyl-tRNA + H2O = an N-acyl-L-amino acid + a tRNA + H(+)</text>
        <dbReference type="Rhea" id="RHEA:54448"/>
        <dbReference type="Rhea" id="RHEA-COMP:10123"/>
        <dbReference type="Rhea" id="RHEA-COMP:13883"/>
        <dbReference type="ChEBI" id="CHEBI:15377"/>
        <dbReference type="ChEBI" id="CHEBI:15378"/>
        <dbReference type="ChEBI" id="CHEBI:59874"/>
        <dbReference type="ChEBI" id="CHEBI:78442"/>
        <dbReference type="ChEBI" id="CHEBI:138191"/>
        <dbReference type="EC" id="3.1.1.29"/>
    </reaction>
</comment>
<dbReference type="EMBL" id="DSXI01000351">
    <property type="protein sequence ID" value="HGS05267.1"/>
    <property type="molecule type" value="Genomic_DNA"/>
</dbReference>